<feature type="transmembrane region" description="Helical" evidence="5">
    <location>
        <begin position="261"/>
        <end position="282"/>
    </location>
</feature>
<organism evidence="6 7">
    <name type="scientific">Clostridium tarantellae</name>
    <dbReference type="NCBI Taxonomy" id="39493"/>
    <lineage>
        <taxon>Bacteria</taxon>
        <taxon>Bacillati</taxon>
        <taxon>Bacillota</taxon>
        <taxon>Clostridia</taxon>
        <taxon>Eubacteriales</taxon>
        <taxon>Clostridiaceae</taxon>
        <taxon>Clostridium</taxon>
    </lineage>
</organism>
<proteinExistence type="inferred from homology"/>
<evidence type="ECO:0000256" key="2">
    <source>
        <dbReference type="ARBA" id="ARBA00022692"/>
    </source>
</evidence>
<evidence type="ECO:0000313" key="7">
    <source>
        <dbReference type="Proteomes" id="UP000430345"/>
    </source>
</evidence>
<dbReference type="EMBL" id="WHJC01000045">
    <property type="protein sequence ID" value="MPQ43178.1"/>
    <property type="molecule type" value="Genomic_DNA"/>
</dbReference>
<feature type="transmembrane region" description="Helical" evidence="5">
    <location>
        <begin position="6"/>
        <end position="25"/>
    </location>
</feature>
<dbReference type="RefSeq" id="WP_152888465.1">
    <property type="nucleotide sequence ID" value="NZ_WHJC01000045.1"/>
</dbReference>
<feature type="transmembrane region" description="Helical" evidence="5">
    <location>
        <begin position="105"/>
        <end position="124"/>
    </location>
</feature>
<name>A0A6I1ML46_9CLOT</name>
<feature type="transmembrane region" description="Helical" evidence="5">
    <location>
        <begin position="237"/>
        <end position="255"/>
    </location>
</feature>
<dbReference type="OrthoDB" id="357960at2"/>
<keyword evidence="2 5" id="KW-0812">Transmembrane</keyword>
<protein>
    <recommendedName>
        <fullName evidence="5">Probable membrane transporter protein</fullName>
    </recommendedName>
</protein>
<dbReference type="Proteomes" id="UP000430345">
    <property type="component" value="Unassembled WGS sequence"/>
</dbReference>
<dbReference type="PANTHER" id="PTHR43483">
    <property type="entry name" value="MEMBRANE TRANSPORTER PROTEIN HI_0806-RELATED"/>
    <property type="match status" value="1"/>
</dbReference>
<feature type="transmembrane region" description="Helical" evidence="5">
    <location>
        <begin position="37"/>
        <end position="58"/>
    </location>
</feature>
<comment type="caution">
    <text evidence="6">The sequence shown here is derived from an EMBL/GenBank/DDBJ whole genome shotgun (WGS) entry which is preliminary data.</text>
</comment>
<accession>A0A6I1ML46</accession>
<evidence type="ECO:0000256" key="4">
    <source>
        <dbReference type="ARBA" id="ARBA00023136"/>
    </source>
</evidence>
<dbReference type="PANTHER" id="PTHR43483:SF3">
    <property type="entry name" value="MEMBRANE TRANSPORTER PROTEIN HI_0806-RELATED"/>
    <property type="match status" value="1"/>
</dbReference>
<evidence type="ECO:0000256" key="1">
    <source>
        <dbReference type="ARBA" id="ARBA00004141"/>
    </source>
</evidence>
<keyword evidence="7" id="KW-1185">Reference proteome</keyword>
<comment type="similarity">
    <text evidence="5">Belongs to the 4-toluene sulfonate uptake permease (TSUP) (TC 2.A.102) family.</text>
</comment>
<reference evidence="6 7" key="1">
    <citation type="submission" date="2019-10" db="EMBL/GenBank/DDBJ databases">
        <title>The Genome Sequence of Clostridium tarantellae Isolated from Fish Brain.</title>
        <authorList>
            <person name="Bano L."/>
            <person name="Kiel M."/>
            <person name="Sales G."/>
            <person name="Doxey A.C."/>
            <person name="Mansfield M.J."/>
            <person name="Schiavone M."/>
            <person name="Rossetto O."/>
            <person name="Pirazzini M."/>
            <person name="Dobrindt U."/>
            <person name="Montecucco C."/>
        </authorList>
    </citation>
    <scope>NUCLEOTIDE SEQUENCE [LARGE SCALE GENOMIC DNA]</scope>
    <source>
        <strain evidence="6 7">DSM 3997</strain>
    </source>
</reference>
<dbReference type="InterPro" id="IPR002781">
    <property type="entry name" value="TM_pro_TauE-like"/>
</dbReference>
<keyword evidence="4 5" id="KW-0472">Membrane</keyword>
<keyword evidence="3 5" id="KW-1133">Transmembrane helix</keyword>
<feature type="transmembrane region" description="Helical" evidence="5">
    <location>
        <begin position="130"/>
        <end position="156"/>
    </location>
</feature>
<evidence type="ECO:0000313" key="6">
    <source>
        <dbReference type="EMBL" id="MPQ43178.1"/>
    </source>
</evidence>
<feature type="transmembrane region" description="Helical" evidence="5">
    <location>
        <begin position="195"/>
        <end position="217"/>
    </location>
</feature>
<dbReference type="GO" id="GO:0005886">
    <property type="term" value="C:plasma membrane"/>
    <property type="evidence" value="ECO:0007669"/>
    <property type="project" value="UniProtKB-SubCell"/>
</dbReference>
<keyword evidence="5" id="KW-1003">Cell membrane</keyword>
<dbReference type="Pfam" id="PF01925">
    <property type="entry name" value="TauE"/>
    <property type="match status" value="2"/>
</dbReference>
<comment type="subcellular location">
    <subcellularLocation>
        <location evidence="5">Cell membrane</location>
        <topology evidence="5">Multi-pass membrane protein</topology>
    </subcellularLocation>
    <subcellularLocation>
        <location evidence="1">Membrane</location>
        <topology evidence="1">Multi-pass membrane protein</topology>
    </subcellularLocation>
</comment>
<feature type="transmembrane region" description="Helical" evidence="5">
    <location>
        <begin position="78"/>
        <end position="98"/>
    </location>
</feature>
<sequence>MVKVIWALLLILLAWYVFVFVRDFLKYKNELEDCSWVKTGLIGFGVNFFDVLGIGAFAPQAALLKFTKQTEDRVIPGTMNVANTIPVLLQAIIFIKIIEVDVTTLVLMLVSATIGAVVGAGIVSKLPEKIIQLTMGVALFITALIMLAGMFNLMPAGGEALGLTGGKLIFAVIANFILGALMTAGIGLYAPCMALVSVLGMSPTVAFPIMMGSCAFLMPPASAKFIKEKSYNRKSAMGMAIPGAIGVLLAAFVVKSLPLDVLRWVVVVVVIYTSIVMLKSALKNKNTEVSKIKNIDL</sequence>
<feature type="transmembrane region" description="Helical" evidence="5">
    <location>
        <begin position="168"/>
        <end position="189"/>
    </location>
</feature>
<gene>
    <name evidence="6" type="ORF">GBZ86_05300</name>
</gene>
<dbReference type="AlphaFoldDB" id="A0A6I1ML46"/>
<evidence type="ECO:0000256" key="3">
    <source>
        <dbReference type="ARBA" id="ARBA00022989"/>
    </source>
</evidence>
<evidence type="ECO:0000256" key="5">
    <source>
        <dbReference type="RuleBase" id="RU363041"/>
    </source>
</evidence>